<dbReference type="GO" id="GO:0005886">
    <property type="term" value="C:plasma membrane"/>
    <property type="evidence" value="ECO:0007669"/>
    <property type="project" value="UniProtKB-SubCell"/>
</dbReference>
<gene>
    <name evidence="11" type="primary">nhaC_1</name>
    <name evidence="11" type="ORF">SDC9_53857</name>
</gene>
<keyword evidence="5 9" id="KW-0812">Transmembrane</keyword>
<evidence type="ECO:0000259" key="10">
    <source>
        <dbReference type="Pfam" id="PF03553"/>
    </source>
</evidence>
<dbReference type="AlphaFoldDB" id="A0A644WVC6"/>
<dbReference type="EMBL" id="VSSQ01001348">
    <property type="protein sequence ID" value="MPM07551.1"/>
    <property type="molecule type" value="Genomic_DNA"/>
</dbReference>
<evidence type="ECO:0000256" key="1">
    <source>
        <dbReference type="ARBA" id="ARBA00004651"/>
    </source>
</evidence>
<evidence type="ECO:0000256" key="4">
    <source>
        <dbReference type="ARBA" id="ARBA00022475"/>
    </source>
</evidence>
<evidence type="ECO:0000256" key="7">
    <source>
        <dbReference type="ARBA" id="ARBA00023136"/>
    </source>
</evidence>
<feature type="transmembrane region" description="Helical" evidence="9">
    <location>
        <begin position="29"/>
        <end position="51"/>
    </location>
</feature>
<keyword evidence="2" id="KW-0813">Transport</keyword>
<name>A0A644WVC6_9ZZZZ</name>
<proteinExistence type="inferred from homology"/>
<comment type="caution">
    <text evidence="11">The sequence shown here is derived from an EMBL/GenBank/DDBJ whole genome shotgun (WGS) entry which is preliminary data.</text>
</comment>
<feature type="domain" description="Na+/H+ antiporter NhaC-like C-terminal" evidence="10">
    <location>
        <begin position="12"/>
        <end position="164"/>
    </location>
</feature>
<protein>
    <submittedName>
        <fullName evidence="11">Na(+)/H(+) antiporter NhaC</fullName>
    </submittedName>
</protein>
<organism evidence="11">
    <name type="scientific">bioreactor metagenome</name>
    <dbReference type="NCBI Taxonomy" id="1076179"/>
    <lineage>
        <taxon>unclassified sequences</taxon>
        <taxon>metagenomes</taxon>
        <taxon>ecological metagenomes</taxon>
    </lineage>
</organism>
<sequence>MTGYEGEIPKAVLTLLNRGGAESMAGTTILVFCAMGFAGIMSATGMLDVVLESIMKKVKSTSGIIVSTIASCFTVAFVTGNSYLSILLPGQLFSSVYPKYNLQPKNLSRTLEDSGTVLVPLIPWSAAGAYMTATLGVSTMEYLPWAVMNYTGIIFAIILAFTGFGIAYIEPAKKNK</sequence>
<evidence type="ECO:0000256" key="6">
    <source>
        <dbReference type="ARBA" id="ARBA00022989"/>
    </source>
</evidence>
<dbReference type="PANTHER" id="PTHR33451">
    <property type="entry name" value="MALATE-2H(+)/NA(+)-LACTATE ANTIPORTER"/>
    <property type="match status" value="1"/>
</dbReference>
<feature type="transmembrane region" description="Helical" evidence="9">
    <location>
        <begin position="147"/>
        <end position="169"/>
    </location>
</feature>
<evidence type="ECO:0000256" key="8">
    <source>
        <dbReference type="ARBA" id="ARBA00038435"/>
    </source>
</evidence>
<dbReference type="GO" id="GO:0015297">
    <property type="term" value="F:antiporter activity"/>
    <property type="evidence" value="ECO:0007669"/>
    <property type="project" value="UniProtKB-KW"/>
</dbReference>
<keyword evidence="4" id="KW-1003">Cell membrane</keyword>
<evidence type="ECO:0000256" key="9">
    <source>
        <dbReference type="SAM" id="Phobius"/>
    </source>
</evidence>
<comment type="subcellular location">
    <subcellularLocation>
        <location evidence="1">Cell membrane</location>
        <topology evidence="1">Multi-pass membrane protein</topology>
    </subcellularLocation>
</comment>
<feature type="transmembrane region" description="Helical" evidence="9">
    <location>
        <begin position="63"/>
        <end position="84"/>
    </location>
</feature>
<reference evidence="11" key="1">
    <citation type="submission" date="2019-08" db="EMBL/GenBank/DDBJ databases">
        <authorList>
            <person name="Kucharzyk K."/>
            <person name="Murdoch R.W."/>
            <person name="Higgins S."/>
            <person name="Loffler F."/>
        </authorList>
    </citation>
    <scope>NUCLEOTIDE SEQUENCE</scope>
</reference>
<dbReference type="InterPro" id="IPR018461">
    <property type="entry name" value="Na/H_Antiport_NhaC-like_C"/>
</dbReference>
<evidence type="ECO:0000256" key="5">
    <source>
        <dbReference type="ARBA" id="ARBA00022692"/>
    </source>
</evidence>
<dbReference type="PANTHER" id="PTHR33451:SF3">
    <property type="entry name" value="MALATE-2H(+)_NA(+)-LACTATE ANTIPORTER"/>
    <property type="match status" value="1"/>
</dbReference>
<evidence type="ECO:0000256" key="3">
    <source>
        <dbReference type="ARBA" id="ARBA00022449"/>
    </source>
</evidence>
<evidence type="ECO:0000313" key="11">
    <source>
        <dbReference type="EMBL" id="MPM07551.1"/>
    </source>
</evidence>
<dbReference type="InterPro" id="IPR052180">
    <property type="entry name" value="NhaC_Na-H+_Antiporter"/>
</dbReference>
<comment type="similarity">
    <text evidence="8">Belongs to the NhaC Na(+)/H(+) (TC 2.A.35) antiporter family.</text>
</comment>
<dbReference type="Pfam" id="PF03553">
    <property type="entry name" value="Na_H_antiporter"/>
    <property type="match status" value="1"/>
</dbReference>
<keyword evidence="7 9" id="KW-0472">Membrane</keyword>
<evidence type="ECO:0000256" key="2">
    <source>
        <dbReference type="ARBA" id="ARBA00022448"/>
    </source>
</evidence>
<keyword evidence="6 9" id="KW-1133">Transmembrane helix</keyword>
<keyword evidence="3" id="KW-0050">Antiport</keyword>
<accession>A0A644WVC6</accession>